<reference evidence="1 2" key="1">
    <citation type="journal article" date="2022" name="New Phytol.">
        <title>Ecological generalism drives hyperdiversity of secondary metabolite gene clusters in xylarialean endophytes.</title>
        <authorList>
            <person name="Franco M.E.E."/>
            <person name="Wisecaver J.H."/>
            <person name="Arnold A.E."/>
            <person name="Ju Y.M."/>
            <person name="Slot J.C."/>
            <person name="Ahrendt S."/>
            <person name="Moore L.P."/>
            <person name="Eastman K.E."/>
            <person name="Scott K."/>
            <person name="Konkel Z."/>
            <person name="Mondo S.J."/>
            <person name="Kuo A."/>
            <person name="Hayes R.D."/>
            <person name="Haridas S."/>
            <person name="Andreopoulos B."/>
            <person name="Riley R."/>
            <person name="LaButti K."/>
            <person name="Pangilinan J."/>
            <person name="Lipzen A."/>
            <person name="Amirebrahimi M."/>
            <person name="Yan J."/>
            <person name="Adam C."/>
            <person name="Keymanesh K."/>
            <person name="Ng V."/>
            <person name="Louie K."/>
            <person name="Northen T."/>
            <person name="Drula E."/>
            <person name="Henrissat B."/>
            <person name="Hsieh H.M."/>
            <person name="Youens-Clark K."/>
            <person name="Lutzoni F."/>
            <person name="Miadlikowska J."/>
            <person name="Eastwood D.C."/>
            <person name="Hamelin R.C."/>
            <person name="Grigoriev I.V."/>
            <person name="U'Ren J.M."/>
        </authorList>
    </citation>
    <scope>NUCLEOTIDE SEQUENCE [LARGE SCALE GENOMIC DNA]</scope>
    <source>
        <strain evidence="1 2">CBS 119005</strain>
    </source>
</reference>
<name>A0ACB9YW19_9PEZI</name>
<proteinExistence type="predicted"/>
<evidence type="ECO:0000313" key="2">
    <source>
        <dbReference type="Proteomes" id="UP001497700"/>
    </source>
</evidence>
<comment type="caution">
    <text evidence="1">The sequence shown here is derived from an EMBL/GenBank/DDBJ whole genome shotgun (WGS) entry which is preliminary data.</text>
</comment>
<dbReference type="EMBL" id="MU393500">
    <property type="protein sequence ID" value="KAI4863646.1"/>
    <property type="molecule type" value="Genomic_DNA"/>
</dbReference>
<evidence type="ECO:0000313" key="1">
    <source>
        <dbReference type="EMBL" id="KAI4863646.1"/>
    </source>
</evidence>
<accession>A0ACB9YW19</accession>
<sequence>MASKTGKIARGVWNQHKETILSLYLTSDLSVDELVHTMDKDHGFSATLSQFEAQLRLWNARKNLKRHEWEVILQKLDDLSSRGIQARVVISGHPVSMDRVHRARRHCKSDPHPKKRRRDELDSRQVTDSAGGSFAIEVQTPDGSWTLHTDGAGENIVSDQQQIGIDEILELVSQDGPVGTDGSQASLRFGVAEPLILPNIFPEPSSLHTPDLIPYDQLLGDEDGGVSQAVEFPTQISYSHELQDTTFQAWELTNSSPESGVLAQLPWGTIALEEGLPFERFEGELASKNLRLVTRASSMQDLRLLPGSSKLVTIFLNDAVAAMTNVNQKSIRENFYGASLTLKMLDTILPAPQQRNGHNSMTRLSQEVFEDELCRILLLSTANGFIGMNGIVPLEVIPKFLYCNSNVTALLSRLFRDKPSHVVKGLAENLFRAAIESGDHRAIGFFLTTRLVNVDEIVCFKGNKKYTPIERVAKLQKLEAVHELLRFAPNVNRTFLDDINLFEPYYSLPLDERGALGRLIVGSNPSPFERIHNIFSSKYLDTVDALIKAGAKVRVAFIERALTRFVRMDLAKKLLCESAPADHLEVISSGMLYLITENLTDEEATKSITKILSDCESTGCNQCLSQHSEKMNWAIVIGAKRGHNQFVRTYFQHVKCPTQILAAAIRGGNDELVQFVLAQNPDMHAPASSIDYPPWSRGNRFSLEIDTVPLAEAIDAKDEALVRELEIKGALVHLAKGHGFSLIVSAAAGVGNVEYVKKLMLLNPQFDGNYLNEALVKAIDNKQEDVFRFLLEAGVYFRHYRLNTCELGSASLWSDFVSTYPQIKLELTKSFSESLESGNMDLLNILAQSGMLDGSFLTKFLKAIIEAGDRALLRRLLELGANVFENNGEVLEQAAARDLDILQMLFESVPLSKTHLPRFGTRALVKVIQQNRHDIDALEIFIACKAVDFKSMPLYHSLSPLGAAIAKDVKSCRPDFPLTTRLLDAGCDINGIVCVDEGEYGRTSNKTPLLVAIEEKSKGLVQLLIKRGAQINKEATLGIKRTPIQAASQVGSLDIVEFLLQNGADVNGKPALFRGGTALQFAAIGGYLSIAVFLLDRGADLYAPPSTFGGRWPIEGAAEHGRLDMIQLLWNASLGGFPIEQCRRAVGLAKENGHGACVDLIRELAVSNGIMPTLEGSEEDRAAIGSL</sequence>
<protein>
    <submittedName>
        <fullName evidence="1">Ankyrin</fullName>
    </submittedName>
</protein>
<organism evidence="1 2">
    <name type="scientific">Hypoxylon rubiginosum</name>
    <dbReference type="NCBI Taxonomy" id="110542"/>
    <lineage>
        <taxon>Eukaryota</taxon>
        <taxon>Fungi</taxon>
        <taxon>Dikarya</taxon>
        <taxon>Ascomycota</taxon>
        <taxon>Pezizomycotina</taxon>
        <taxon>Sordariomycetes</taxon>
        <taxon>Xylariomycetidae</taxon>
        <taxon>Xylariales</taxon>
        <taxon>Hypoxylaceae</taxon>
        <taxon>Hypoxylon</taxon>
    </lineage>
</organism>
<dbReference type="Proteomes" id="UP001497700">
    <property type="component" value="Unassembled WGS sequence"/>
</dbReference>
<keyword evidence="2" id="KW-1185">Reference proteome</keyword>
<gene>
    <name evidence="1" type="ORF">F4820DRAFT_368017</name>
</gene>